<dbReference type="AlphaFoldDB" id="A0A0L6UWQ8"/>
<feature type="compositionally biased region" description="Low complexity" evidence="1">
    <location>
        <begin position="634"/>
        <end position="643"/>
    </location>
</feature>
<dbReference type="Proteomes" id="UP000037035">
    <property type="component" value="Unassembled WGS sequence"/>
</dbReference>
<feature type="region of interest" description="Disordered" evidence="1">
    <location>
        <begin position="816"/>
        <end position="911"/>
    </location>
</feature>
<feature type="region of interest" description="Disordered" evidence="1">
    <location>
        <begin position="594"/>
        <end position="655"/>
    </location>
</feature>
<dbReference type="GO" id="GO:0031932">
    <property type="term" value="C:TORC2 complex"/>
    <property type="evidence" value="ECO:0007669"/>
    <property type="project" value="TreeGrafter"/>
</dbReference>
<feature type="region of interest" description="Disordered" evidence="1">
    <location>
        <begin position="460"/>
        <end position="483"/>
    </location>
</feature>
<comment type="caution">
    <text evidence="2">The sequence shown here is derived from an EMBL/GenBank/DDBJ whole genome shotgun (WGS) entry which is preliminary data.</text>
</comment>
<feature type="region of interest" description="Disordered" evidence="1">
    <location>
        <begin position="709"/>
        <end position="779"/>
    </location>
</feature>
<protein>
    <submittedName>
        <fullName evidence="2">Uncharacterized protein</fullName>
    </submittedName>
</protein>
<name>A0A0L6UWQ8_9BASI</name>
<feature type="compositionally biased region" description="Polar residues" evidence="1">
    <location>
        <begin position="644"/>
        <end position="655"/>
    </location>
</feature>
<reference evidence="2 3" key="1">
    <citation type="submission" date="2015-08" db="EMBL/GenBank/DDBJ databases">
        <title>Next Generation Sequencing and Analysis of the Genome of Puccinia sorghi L Schw, the Causal Agent of Maize Common Rust.</title>
        <authorList>
            <person name="Rochi L."/>
            <person name="Burguener G."/>
            <person name="Darino M."/>
            <person name="Turjanski A."/>
            <person name="Kreff E."/>
            <person name="Dieguez M.J."/>
            <person name="Sacco F."/>
        </authorList>
    </citation>
    <scope>NUCLEOTIDE SEQUENCE [LARGE SCALE GENOMIC DNA]</scope>
    <source>
        <strain evidence="2 3">RO10H11247</strain>
    </source>
</reference>
<proteinExistence type="predicted"/>
<feature type="compositionally biased region" description="Basic and acidic residues" evidence="1">
    <location>
        <begin position="617"/>
        <end position="633"/>
    </location>
</feature>
<dbReference type="EMBL" id="LAVV01008368">
    <property type="protein sequence ID" value="KNZ52976.1"/>
    <property type="molecule type" value="Genomic_DNA"/>
</dbReference>
<dbReference type="PANTHER" id="PTHR32428">
    <property type="entry name" value="TARGET OF RAPAMYCIN COMPLEX 2 SUBUNIT BIT61-RELATED"/>
    <property type="match status" value="1"/>
</dbReference>
<dbReference type="Pfam" id="PF08539">
    <property type="entry name" value="HbrB"/>
    <property type="match status" value="1"/>
</dbReference>
<feature type="compositionally biased region" description="Low complexity" evidence="1">
    <location>
        <begin position="1000"/>
        <end position="1022"/>
    </location>
</feature>
<feature type="region of interest" description="Disordered" evidence="1">
    <location>
        <begin position="975"/>
        <end position="1028"/>
    </location>
</feature>
<evidence type="ECO:0000313" key="3">
    <source>
        <dbReference type="Proteomes" id="UP000037035"/>
    </source>
</evidence>
<gene>
    <name evidence="2" type="ORF">VP01_337g3</name>
</gene>
<dbReference type="OrthoDB" id="2290221at2759"/>
<feature type="compositionally biased region" description="Polar residues" evidence="1">
    <location>
        <begin position="977"/>
        <end position="992"/>
    </location>
</feature>
<feature type="region of interest" description="Disordered" evidence="1">
    <location>
        <begin position="217"/>
        <end position="240"/>
    </location>
</feature>
<dbReference type="GO" id="GO:0038203">
    <property type="term" value="P:TORC2 signaling"/>
    <property type="evidence" value="ECO:0007669"/>
    <property type="project" value="TreeGrafter"/>
</dbReference>
<keyword evidence="3" id="KW-1185">Reference proteome</keyword>
<evidence type="ECO:0000256" key="1">
    <source>
        <dbReference type="SAM" id="MobiDB-lite"/>
    </source>
</evidence>
<feature type="region of interest" description="Disordered" evidence="1">
    <location>
        <begin position="152"/>
        <end position="172"/>
    </location>
</feature>
<accession>A0A0L6UWQ8</accession>
<dbReference type="PANTHER" id="PTHR32428:SF2">
    <property type="entry name" value="TARGET OF RAPAMYCIN COMPLEX 2 SUBUNIT BIT61-RELATED"/>
    <property type="match status" value="1"/>
</dbReference>
<feature type="compositionally biased region" description="Low complexity" evidence="1">
    <location>
        <begin position="832"/>
        <end position="850"/>
    </location>
</feature>
<dbReference type="InterPro" id="IPR013745">
    <property type="entry name" value="Bit61/PRR5"/>
</dbReference>
<dbReference type="VEuPathDB" id="FungiDB:VP01_337g3"/>
<evidence type="ECO:0000313" key="2">
    <source>
        <dbReference type="EMBL" id="KNZ52976.1"/>
    </source>
</evidence>
<organism evidence="2 3">
    <name type="scientific">Puccinia sorghi</name>
    <dbReference type="NCBI Taxonomy" id="27349"/>
    <lineage>
        <taxon>Eukaryota</taxon>
        <taxon>Fungi</taxon>
        <taxon>Dikarya</taxon>
        <taxon>Basidiomycota</taxon>
        <taxon>Pucciniomycotina</taxon>
        <taxon>Pucciniomycetes</taxon>
        <taxon>Pucciniales</taxon>
        <taxon>Pucciniaceae</taxon>
        <taxon>Puccinia</taxon>
    </lineage>
</organism>
<dbReference type="STRING" id="27349.A0A0L6UWQ8"/>
<sequence>MALSVKDSSESAITLGTDSANITTATPDGRMSSMSLTGDRHCTTITGSADNTTTTHYITHSATRRSTASAIATAKTNQRHNKLLLTKPTTTTITTTNLFTFSRPDFLKRITTTTTTAAAAAAAAVTSTSTTGSTVNNNNNINFNFNYSQETIPADNNNTDTSSSPKPASILSTNSVIPHTTIKHQHHKKESSISSLTGIGLSSIGFLVNSAANLAHSNHSSQNNHNHNNNNNSNNMTFSNSTAKPVIRHITSSSTLASISNNNSSLLSLPKPETNYTNLLNPNSSSLHNSNTPESTNNLSGLILRPGDVWSQVILRVIPLFNGEGHKGFIEDLNDFVSQHIHKTIADSPSKSIIKLHSDITELFANGVMILNNKLQPDQLSDERLIIRVFEVWHFFFTGVLPYLEAIFLPLMSDQNLLNMIDSKNNIDLQERLQQQHLLQQATTNASLLSSTSSSILFRQSHRNNNNPTSQQPRNRLNGSSNLRTDQEVIQGIDIRRLALIAFREHLVLPLHSRLYKLFTMLYDPAALTQSSPPPTMSMPVDPQSSDHMHFKRLQMIGLLCSVQTDDSKQSMMAEFSKLIRLKKANPELLASSTVMRNIPPRTASANPNGAGPLVSNHREVTDQDSRSRDRSESSSSSRSRSSLNQQHISRQSHTITIATSNLKLYPEEYDDDRPLMTLLDDDIESQQIKGWNKNRDFARRSIRRQLGRNGTAIRRASRASDENFSSRMAVIQPLRRPETRVQKNLLHHRRTRSDSRNLEDGTPDSTSLAHHPDGSPSAVTTMIKFPNQGTGRYTVDKEDQLLEYLSDRVYPHHNAQPGIKELSHQRSRVLAGTKTGSASSTGSALSISQPQPPPTSSSTSTNVPSYHHRVNNPPGPGHHSSKEELESQSTNSSDPLPHDLQPSTGPKLANSFAQHRLNPSSHPILPTQYHPTQPLRLFHHHHHLQQQHQRQHQQPQQQPHLNLSIEPLKLSHYRSRSSSNLPKESPNHQTINLHHHPHQNQQPHRQLINPPLSSSSSSSTSPPTPQF</sequence>
<feature type="compositionally biased region" description="Polar residues" evidence="1">
    <location>
        <begin position="463"/>
        <end position="483"/>
    </location>
</feature>